<dbReference type="InterPro" id="IPR023796">
    <property type="entry name" value="Serpin_dom"/>
</dbReference>
<dbReference type="PROSITE" id="PS51257">
    <property type="entry name" value="PROKAR_LIPOPROTEIN"/>
    <property type="match status" value="1"/>
</dbReference>
<feature type="domain" description="Serpin" evidence="3">
    <location>
        <begin position="59"/>
        <end position="418"/>
    </location>
</feature>
<dbReference type="Gene3D" id="3.30.497.10">
    <property type="entry name" value="Antithrombin, subunit I, domain 2"/>
    <property type="match status" value="1"/>
</dbReference>
<dbReference type="InterPro" id="IPR036186">
    <property type="entry name" value="Serpin_sf"/>
</dbReference>
<dbReference type="Proteomes" id="UP000195950">
    <property type="component" value="Unassembled WGS sequence"/>
</dbReference>
<comment type="similarity">
    <text evidence="1">Belongs to the serpin family.</text>
</comment>
<dbReference type="GO" id="GO:0005615">
    <property type="term" value="C:extracellular space"/>
    <property type="evidence" value="ECO:0007669"/>
    <property type="project" value="InterPro"/>
</dbReference>
<evidence type="ECO:0000259" key="3">
    <source>
        <dbReference type="SMART" id="SM00093"/>
    </source>
</evidence>
<keyword evidence="2" id="KW-0732">Signal</keyword>
<name>A0A1Y4I4H9_PARDI</name>
<sequence>MKTNNYLFLSLCLCIPLFALTGCDNDSFGEPFGTDTERYDIPLDTKSIEVNARGQKFAFNFYKEMAGKEESNFCISPLSASFCLGMVLNGANGNTYTELQEALGYEGLTNEEINAYAQMMQTELPKLDGRTVFMNANSMWIKDDFQMLEPFVKTNQTYYNAEVYNEPFNMETVDKINHWCANKTNDLIPKMLETISPNTLACLINAIYFKGVWKMEFDKGDTKDKPFHLKDGSEIKVPTMKQQATNYYYGDEQVSVVELPYGNGAFSLVLFMPSDKKKTSLDELIADLDADRWNQWMSNLSSYSFDLYLPRFTMESSMDLTDVMRTLGVKDAFKESEADFTNISTEQPLFIGLIKQNTFIKVDESGTEATAVTIVDMDTSALPPATTLKELRFDHPFGYVLKENSTGAILFAGRVDHPKS</sequence>
<dbReference type="InterPro" id="IPR000215">
    <property type="entry name" value="Serpin_fam"/>
</dbReference>
<dbReference type="CDD" id="cd19588">
    <property type="entry name" value="serpin_miropin-like"/>
    <property type="match status" value="1"/>
</dbReference>
<dbReference type="AlphaFoldDB" id="A0A1Y4I4H9"/>
<evidence type="ECO:0000256" key="1">
    <source>
        <dbReference type="RuleBase" id="RU000411"/>
    </source>
</evidence>
<comment type="caution">
    <text evidence="4">The sequence shown here is derived from an EMBL/GenBank/DDBJ whole genome shotgun (WGS) entry which is preliminary data.</text>
</comment>
<dbReference type="InterPro" id="IPR042185">
    <property type="entry name" value="Serpin_sf_2"/>
</dbReference>
<proteinExistence type="inferred from homology"/>
<dbReference type="RefSeq" id="WP_087346489.1">
    <property type="nucleotide sequence ID" value="NZ_NFJX01000023.1"/>
</dbReference>
<dbReference type="PANTHER" id="PTHR11461">
    <property type="entry name" value="SERINE PROTEASE INHIBITOR, SERPIN"/>
    <property type="match status" value="1"/>
</dbReference>
<dbReference type="Pfam" id="PF00079">
    <property type="entry name" value="Serpin"/>
    <property type="match status" value="1"/>
</dbReference>
<evidence type="ECO:0000313" key="5">
    <source>
        <dbReference type="Proteomes" id="UP000195950"/>
    </source>
</evidence>
<dbReference type="PANTHER" id="PTHR11461:SF211">
    <property type="entry name" value="GH10112P-RELATED"/>
    <property type="match status" value="1"/>
</dbReference>
<dbReference type="SUPFAM" id="SSF56574">
    <property type="entry name" value="Serpins"/>
    <property type="match status" value="1"/>
</dbReference>
<reference evidence="5" key="1">
    <citation type="submission" date="2017-04" db="EMBL/GenBank/DDBJ databases">
        <title>Function of individual gut microbiota members based on whole genome sequencing of pure cultures obtained from chicken caecum.</title>
        <authorList>
            <person name="Medvecky M."/>
            <person name="Cejkova D."/>
            <person name="Polansky O."/>
            <person name="Karasova D."/>
            <person name="Kubasova T."/>
            <person name="Cizek A."/>
            <person name="Rychlik I."/>
        </authorList>
    </citation>
    <scope>NUCLEOTIDE SEQUENCE [LARGE SCALE GENOMIC DNA]</scope>
    <source>
        <strain evidence="5">An199</strain>
    </source>
</reference>
<evidence type="ECO:0000256" key="2">
    <source>
        <dbReference type="SAM" id="SignalP"/>
    </source>
</evidence>
<feature type="chain" id="PRO_5011008824" evidence="2">
    <location>
        <begin position="22"/>
        <end position="420"/>
    </location>
</feature>
<organism evidence="4 5">
    <name type="scientific">Parabacteroides distasonis</name>
    <dbReference type="NCBI Taxonomy" id="823"/>
    <lineage>
        <taxon>Bacteria</taxon>
        <taxon>Pseudomonadati</taxon>
        <taxon>Bacteroidota</taxon>
        <taxon>Bacteroidia</taxon>
        <taxon>Bacteroidales</taxon>
        <taxon>Tannerellaceae</taxon>
        <taxon>Parabacteroides</taxon>
    </lineage>
</organism>
<dbReference type="Gene3D" id="2.30.39.10">
    <property type="entry name" value="Alpha-1-antitrypsin, domain 1"/>
    <property type="match status" value="1"/>
</dbReference>
<dbReference type="SMART" id="SM00093">
    <property type="entry name" value="SERPIN"/>
    <property type="match status" value="1"/>
</dbReference>
<evidence type="ECO:0000313" key="4">
    <source>
        <dbReference type="EMBL" id="OUP15133.1"/>
    </source>
</evidence>
<protein>
    <submittedName>
        <fullName evidence="4">Peptidase inhibitor</fullName>
    </submittedName>
</protein>
<dbReference type="EMBL" id="NFJX01000023">
    <property type="protein sequence ID" value="OUP15133.1"/>
    <property type="molecule type" value="Genomic_DNA"/>
</dbReference>
<gene>
    <name evidence="4" type="ORF">B5F32_18225</name>
</gene>
<dbReference type="InterPro" id="IPR042178">
    <property type="entry name" value="Serpin_sf_1"/>
</dbReference>
<dbReference type="GO" id="GO:0004867">
    <property type="term" value="F:serine-type endopeptidase inhibitor activity"/>
    <property type="evidence" value="ECO:0007669"/>
    <property type="project" value="InterPro"/>
</dbReference>
<feature type="signal peptide" evidence="2">
    <location>
        <begin position="1"/>
        <end position="21"/>
    </location>
</feature>
<accession>A0A1Y4I4H9</accession>